<protein>
    <submittedName>
        <fullName evidence="3">Acetyltransferase</fullName>
        <ecNumber evidence="3">2.3.1.-</ecNumber>
    </submittedName>
</protein>
<dbReference type="Proteomes" id="UP000494115">
    <property type="component" value="Unassembled WGS sequence"/>
</dbReference>
<proteinExistence type="predicted"/>
<keyword evidence="3" id="KW-0012">Acyltransferase</keyword>
<dbReference type="GO" id="GO:0004343">
    <property type="term" value="F:glucosamine 6-phosphate N-acetyltransferase activity"/>
    <property type="evidence" value="ECO:0007669"/>
    <property type="project" value="TreeGrafter"/>
</dbReference>
<dbReference type="Gene3D" id="3.40.630.30">
    <property type="match status" value="1"/>
</dbReference>
<organism evidence="3 4">
    <name type="scientific">Pararobbsia alpina</name>
    <dbReference type="NCBI Taxonomy" id="621374"/>
    <lineage>
        <taxon>Bacteria</taxon>
        <taxon>Pseudomonadati</taxon>
        <taxon>Pseudomonadota</taxon>
        <taxon>Betaproteobacteria</taxon>
        <taxon>Burkholderiales</taxon>
        <taxon>Burkholderiaceae</taxon>
        <taxon>Pararobbsia</taxon>
    </lineage>
</organism>
<gene>
    <name evidence="3" type="ORF">LMG28138_04642</name>
</gene>
<feature type="region of interest" description="Disordered" evidence="1">
    <location>
        <begin position="149"/>
        <end position="169"/>
    </location>
</feature>
<dbReference type="SUPFAM" id="SSF55729">
    <property type="entry name" value="Acyl-CoA N-acyltransferases (Nat)"/>
    <property type="match status" value="1"/>
</dbReference>
<reference evidence="3 4" key="1">
    <citation type="submission" date="2020-04" db="EMBL/GenBank/DDBJ databases">
        <authorList>
            <person name="De Canck E."/>
        </authorList>
    </citation>
    <scope>NUCLEOTIDE SEQUENCE [LARGE SCALE GENOMIC DNA]</scope>
    <source>
        <strain evidence="3 4">LMG 28138</strain>
    </source>
</reference>
<dbReference type="AlphaFoldDB" id="A0A6S7BGN8"/>
<sequence>MHEASSIELVSGDWEQLGPDAARIRDAVFVREQGIPAELEWDEEDASSVHVVAYRTAPVREPVATARLLAGGWIGRVAVVKSARRGGLGRLLVEGLVKVAKERGEPMARLYAQTYAMPFYETCGFTAVGEPFEEAGIPHIEMIRTLSDNTLSDAPAPSTGQPQASLGNT</sequence>
<evidence type="ECO:0000259" key="2">
    <source>
        <dbReference type="PROSITE" id="PS51186"/>
    </source>
</evidence>
<dbReference type="Pfam" id="PF13673">
    <property type="entry name" value="Acetyltransf_10"/>
    <property type="match status" value="1"/>
</dbReference>
<keyword evidence="3" id="KW-0808">Transferase</keyword>
<dbReference type="PANTHER" id="PTHR13355">
    <property type="entry name" value="GLUCOSAMINE 6-PHOSPHATE N-ACETYLTRANSFERASE"/>
    <property type="match status" value="1"/>
</dbReference>
<evidence type="ECO:0000313" key="4">
    <source>
        <dbReference type="Proteomes" id="UP000494115"/>
    </source>
</evidence>
<evidence type="ECO:0000256" key="1">
    <source>
        <dbReference type="SAM" id="MobiDB-lite"/>
    </source>
</evidence>
<keyword evidence="4" id="KW-1185">Reference proteome</keyword>
<dbReference type="PANTHER" id="PTHR13355:SF11">
    <property type="entry name" value="GLUCOSAMINE 6-PHOSPHATE N-ACETYLTRANSFERASE"/>
    <property type="match status" value="1"/>
</dbReference>
<dbReference type="EMBL" id="CADIKM010000033">
    <property type="protein sequence ID" value="CAB3799404.1"/>
    <property type="molecule type" value="Genomic_DNA"/>
</dbReference>
<name>A0A6S7BGN8_9BURK</name>
<accession>A0A6S7BGN8</accession>
<dbReference type="EC" id="2.3.1.-" evidence="3"/>
<dbReference type="PROSITE" id="PS51186">
    <property type="entry name" value="GNAT"/>
    <property type="match status" value="1"/>
</dbReference>
<dbReference type="CDD" id="cd04301">
    <property type="entry name" value="NAT_SF"/>
    <property type="match status" value="1"/>
</dbReference>
<feature type="domain" description="N-acetyltransferase" evidence="2">
    <location>
        <begin position="7"/>
        <end position="147"/>
    </location>
</feature>
<dbReference type="InterPro" id="IPR039143">
    <property type="entry name" value="GNPNAT1-like"/>
</dbReference>
<evidence type="ECO:0000313" key="3">
    <source>
        <dbReference type="EMBL" id="CAB3799404.1"/>
    </source>
</evidence>
<dbReference type="InterPro" id="IPR016181">
    <property type="entry name" value="Acyl_CoA_acyltransferase"/>
</dbReference>
<dbReference type="InterPro" id="IPR000182">
    <property type="entry name" value="GNAT_dom"/>
</dbReference>
<dbReference type="RefSeq" id="WP_175107281.1">
    <property type="nucleotide sequence ID" value="NZ_CADIKM010000033.1"/>
</dbReference>